<organism evidence="2 3">
    <name type="scientific">Chryseolinea soli</name>
    <dbReference type="NCBI Taxonomy" id="2321403"/>
    <lineage>
        <taxon>Bacteria</taxon>
        <taxon>Pseudomonadati</taxon>
        <taxon>Bacteroidota</taxon>
        <taxon>Cytophagia</taxon>
        <taxon>Cytophagales</taxon>
        <taxon>Fulvivirgaceae</taxon>
        <taxon>Chryseolinea</taxon>
    </lineage>
</organism>
<dbReference type="PANTHER" id="PTHR42685:SF22">
    <property type="entry name" value="CONDITIONED MEDIUM FACTOR RECEPTOR 1"/>
    <property type="match status" value="1"/>
</dbReference>
<dbReference type="Proteomes" id="UP000266183">
    <property type="component" value="Chromosome"/>
</dbReference>
<dbReference type="KEGG" id="chk:D4L85_08960"/>
<dbReference type="PANTHER" id="PTHR42685">
    <property type="entry name" value="GERANYLGERANYL DIPHOSPHATE REDUCTASE"/>
    <property type="match status" value="1"/>
</dbReference>
<evidence type="ECO:0000313" key="2">
    <source>
        <dbReference type="EMBL" id="AYB30700.1"/>
    </source>
</evidence>
<name>A0A385SMN5_9BACT</name>
<protein>
    <submittedName>
        <fullName evidence="2">NAD(P)/FAD-dependent oxidoreductase</fullName>
    </submittedName>
</protein>
<accession>A0A385SMN5</accession>
<dbReference type="EMBL" id="CP032382">
    <property type="protein sequence ID" value="AYB30700.1"/>
    <property type="molecule type" value="Genomic_DNA"/>
</dbReference>
<sequence length="369" mass="41741">MKRVVVIGGGLAGLVASVQLAKAGVSCALVEKKVYPFHRVCGEYISNEAVPFLKANDLFPEAFNPPRITRFTLSSATGKSSTMPLDLGGFGISRYTYDHFLYEKAKQLGVEFFLSEEVEATAFDGERFQLRTSARTLEADVVIGSFGKRSRLDHTLQRDFIRERSPYVGVKYHIRTQHPDDLIALHNFKGGYCGISNIEDGKTTLCYLTHRDHLKRFKNIRDMEEQVMFLNPLLKEIFTQAEFLFERPEVINEVSFLTKSCVEDHVLMVGDSAGMIAPLCGNGMAMAIHGAKMVSERIIQFDRGEVSREAMENLYTQQWNKNFKGRLWSGRQIQKLFGSYWASNLAVNLALYIRPVANTIMRNTHGEPF</sequence>
<keyword evidence="3" id="KW-1185">Reference proteome</keyword>
<dbReference type="AlphaFoldDB" id="A0A385SMN5"/>
<gene>
    <name evidence="2" type="ORF">D4L85_08960</name>
</gene>
<dbReference type="PRINTS" id="PR00420">
    <property type="entry name" value="RNGMNOXGNASE"/>
</dbReference>
<dbReference type="InterPro" id="IPR050407">
    <property type="entry name" value="Geranylgeranyl_reductase"/>
</dbReference>
<dbReference type="SUPFAM" id="SSF51905">
    <property type="entry name" value="FAD/NAD(P)-binding domain"/>
    <property type="match status" value="1"/>
</dbReference>
<proteinExistence type="predicted"/>
<dbReference type="Gene3D" id="3.50.50.60">
    <property type="entry name" value="FAD/NAD(P)-binding domain"/>
    <property type="match status" value="1"/>
</dbReference>
<dbReference type="OrthoDB" id="1142316at2"/>
<reference evidence="3" key="1">
    <citation type="submission" date="2018-09" db="EMBL/GenBank/DDBJ databases">
        <title>Chryseolinea sp. KIS68-18 isolated from soil.</title>
        <authorList>
            <person name="Weon H.-Y."/>
            <person name="Kwon S.-W."/>
            <person name="Lee S.A."/>
        </authorList>
    </citation>
    <scope>NUCLEOTIDE SEQUENCE [LARGE SCALE GENOMIC DNA]</scope>
    <source>
        <strain evidence="3">KIS68-18</strain>
    </source>
</reference>
<evidence type="ECO:0000259" key="1">
    <source>
        <dbReference type="Pfam" id="PF01494"/>
    </source>
</evidence>
<dbReference type="InterPro" id="IPR002938">
    <property type="entry name" value="FAD-bd"/>
</dbReference>
<feature type="domain" description="FAD-binding" evidence="1">
    <location>
        <begin position="3"/>
        <end position="311"/>
    </location>
</feature>
<evidence type="ECO:0000313" key="3">
    <source>
        <dbReference type="Proteomes" id="UP000266183"/>
    </source>
</evidence>
<dbReference type="InterPro" id="IPR036188">
    <property type="entry name" value="FAD/NAD-bd_sf"/>
</dbReference>
<dbReference type="Pfam" id="PF01494">
    <property type="entry name" value="FAD_binding_3"/>
    <property type="match status" value="1"/>
</dbReference>
<dbReference type="RefSeq" id="WP_119754004.1">
    <property type="nucleotide sequence ID" value="NZ_CP032382.1"/>
</dbReference>
<dbReference type="GO" id="GO:0071949">
    <property type="term" value="F:FAD binding"/>
    <property type="evidence" value="ECO:0007669"/>
    <property type="project" value="InterPro"/>
</dbReference>